<keyword evidence="2" id="KW-1185">Reference proteome</keyword>
<accession>A0ABP3RP97</accession>
<sequence length="51" mass="5497">MVVDAEAARTLISQNTIEAIDLHDDLHDKSGLPELVIITISVNFGFTGDNS</sequence>
<dbReference type="Proteomes" id="UP001500866">
    <property type="component" value="Unassembled WGS sequence"/>
</dbReference>
<comment type="caution">
    <text evidence="1">The sequence shown here is derived from an EMBL/GenBank/DDBJ whole genome shotgun (WGS) entry which is preliminary data.</text>
</comment>
<name>A0ABP3RP97_9BACI</name>
<evidence type="ECO:0000313" key="1">
    <source>
        <dbReference type="EMBL" id="GAA0614067.1"/>
    </source>
</evidence>
<dbReference type="EMBL" id="BAAADS010000025">
    <property type="protein sequence ID" value="GAA0614067.1"/>
    <property type="molecule type" value="Genomic_DNA"/>
</dbReference>
<reference evidence="2" key="1">
    <citation type="journal article" date="2019" name="Int. J. Syst. Evol. Microbiol.">
        <title>The Global Catalogue of Microorganisms (GCM) 10K type strain sequencing project: providing services to taxonomists for standard genome sequencing and annotation.</title>
        <authorList>
            <consortium name="The Broad Institute Genomics Platform"/>
            <consortium name="The Broad Institute Genome Sequencing Center for Infectious Disease"/>
            <person name="Wu L."/>
            <person name="Ma J."/>
        </authorList>
    </citation>
    <scope>NUCLEOTIDE SEQUENCE [LARGE SCALE GENOMIC DNA]</scope>
    <source>
        <strain evidence="2">JCM 15395</strain>
    </source>
</reference>
<proteinExistence type="predicted"/>
<organism evidence="1 2">
    <name type="scientific">Virgibacillus siamensis</name>
    <dbReference type="NCBI Taxonomy" id="480071"/>
    <lineage>
        <taxon>Bacteria</taxon>
        <taxon>Bacillati</taxon>
        <taxon>Bacillota</taxon>
        <taxon>Bacilli</taxon>
        <taxon>Bacillales</taxon>
        <taxon>Bacillaceae</taxon>
        <taxon>Virgibacillus</taxon>
    </lineage>
</organism>
<protein>
    <submittedName>
        <fullName evidence="1">Uncharacterized protein</fullName>
    </submittedName>
</protein>
<gene>
    <name evidence="1" type="ORF">GCM10009001_34160</name>
</gene>
<evidence type="ECO:0000313" key="2">
    <source>
        <dbReference type="Proteomes" id="UP001500866"/>
    </source>
</evidence>